<comment type="caution">
    <text evidence="1">The sequence shown here is derived from an EMBL/GenBank/DDBJ whole genome shotgun (WGS) entry which is preliminary data.</text>
</comment>
<dbReference type="SUPFAM" id="SSF56281">
    <property type="entry name" value="Metallo-hydrolase/oxidoreductase"/>
    <property type="match status" value="1"/>
</dbReference>
<sequence>MTSYIEINVQSNMDGIEKIESTLKFAHVYGKHSNDKRVGYEDELEVAYFSGYINKDIAFLHKSSKTLIQADLLFNLPATEQYGSKEAALSGIARLVHTHFSPHSRLHRWLLMAGAKDKAAMKRDASTVADWEFNRVIPCHGDIIETGGKQAWLSAYESFLSPEGHKTN</sequence>
<gene>
    <name evidence="1" type="ORF">NEOLI_003359</name>
</gene>
<dbReference type="EMBL" id="LXFE01001034">
    <property type="protein sequence ID" value="OLL24019.1"/>
    <property type="molecule type" value="Genomic_DNA"/>
</dbReference>
<dbReference type="InterPro" id="IPR025638">
    <property type="entry name" value="DUF4336"/>
</dbReference>
<evidence type="ECO:0000313" key="2">
    <source>
        <dbReference type="Proteomes" id="UP000186594"/>
    </source>
</evidence>
<name>A0A1U7LN04_NEOID</name>
<protein>
    <submittedName>
        <fullName evidence="1">Uncharacterized protein</fullName>
    </submittedName>
</protein>
<keyword evidence="2" id="KW-1185">Reference proteome</keyword>
<dbReference type="PANTHER" id="PTHR33835:SF1">
    <property type="entry name" value="METALLO-BETA-LACTAMASE DOMAIN-CONTAINING PROTEIN"/>
    <property type="match status" value="1"/>
</dbReference>
<dbReference type="OrthoDB" id="421671at2759"/>
<dbReference type="InterPro" id="IPR036866">
    <property type="entry name" value="RibonucZ/Hydroxyglut_hydro"/>
</dbReference>
<reference evidence="1 2" key="1">
    <citation type="submission" date="2016-04" db="EMBL/GenBank/DDBJ databases">
        <title>Evolutionary innovation and constraint leading to complex multicellularity in the Ascomycota.</title>
        <authorList>
            <person name="Cisse O."/>
            <person name="Nguyen A."/>
            <person name="Hewitt D.A."/>
            <person name="Jedd G."/>
            <person name="Stajich J.E."/>
        </authorList>
    </citation>
    <scope>NUCLEOTIDE SEQUENCE [LARGE SCALE GENOMIC DNA]</scope>
    <source>
        <strain evidence="1 2">DAH-3</strain>
    </source>
</reference>
<organism evidence="1 2">
    <name type="scientific">Neolecta irregularis (strain DAH-3)</name>
    <dbReference type="NCBI Taxonomy" id="1198029"/>
    <lineage>
        <taxon>Eukaryota</taxon>
        <taxon>Fungi</taxon>
        <taxon>Dikarya</taxon>
        <taxon>Ascomycota</taxon>
        <taxon>Taphrinomycotina</taxon>
        <taxon>Neolectales</taxon>
        <taxon>Neolectaceae</taxon>
        <taxon>Neolecta</taxon>
    </lineage>
</organism>
<dbReference type="Proteomes" id="UP000186594">
    <property type="component" value="Unassembled WGS sequence"/>
</dbReference>
<dbReference type="PANTHER" id="PTHR33835">
    <property type="entry name" value="YALI0C07656P"/>
    <property type="match status" value="1"/>
</dbReference>
<dbReference type="AlphaFoldDB" id="A0A1U7LN04"/>
<evidence type="ECO:0000313" key="1">
    <source>
        <dbReference type="EMBL" id="OLL24019.1"/>
    </source>
</evidence>
<accession>A0A1U7LN04</accession>
<proteinExistence type="predicted"/>